<organism evidence="3 4">
    <name type="scientific">Saccharibacillus endophyticus</name>
    <dbReference type="NCBI Taxonomy" id="2060666"/>
    <lineage>
        <taxon>Bacteria</taxon>
        <taxon>Bacillati</taxon>
        <taxon>Bacillota</taxon>
        <taxon>Bacilli</taxon>
        <taxon>Bacillales</taxon>
        <taxon>Paenibacillaceae</taxon>
        <taxon>Saccharibacillus</taxon>
    </lineage>
</organism>
<dbReference type="Proteomes" id="UP000605427">
    <property type="component" value="Unassembled WGS sequence"/>
</dbReference>
<protein>
    <recommendedName>
        <fullName evidence="5">Tissue inhibitor of metalloproteinase</fullName>
    </recommendedName>
</protein>
<gene>
    <name evidence="3" type="ORF">GCM10007362_27500</name>
</gene>
<reference evidence="4" key="1">
    <citation type="journal article" date="2019" name="Int. J. Syst. Evol. Microbiol.">
        <title>The Global Catalogue of Microorganisms (GCM) 10K type strain sequencing project: providing services to taxonomists for standard genome sequencing and annotation.</title>
        <authorList>
            <consortium name="The Broad Institute Genomics Platform"/>
            <consortium name="The Broad Institute Genome Sequencing Center for Infectious Disease"/>
            <person name="Wu L."/>
            <person name="Ma J."/>
        </authorList>
    </citation>
    <scope>NUCLEOTIDE SEQUENCE [LARGE SCALE GENOMIC DNA]</scope>
    <source>
        <strain evidence="4">CCM 8702</strain>
    </source>
</reference>
<feature type="chain" id="PRO_5045083954" description="Tissue inhibitor of metalloproteinase" evidence="2">
    <location>
        <begin position="22"/>
        <end position="198"/>
    </location>
</feature>
<keyword evidence="1" id="KW-1133">Transmembrane helix</keyword>
<keyword evidence="1" id="KW-0812">Transmembrane</keyword>
<dbReference type="SUPFAM" id="SSF50242">
    <property type="entry name" value="TIMP-like"/>
    <property type="match status" value="1"/>
</dbReference>
<keyword evidence="2" id="KW-0732">Signal</keyword>
<evidence type="ECO:0000313" key="4">
    <source>
        <dbReference type="Proteomes" id="UP000605427"/>
    </source>
</evidence>
<dbReference type="EMBL" id="BMDD01000003">
    <property type="protein sequence ID" value="GGH79942.1"/>
    <property type="molecule type" value="Genomic_DNA"/>
</dbReference>
<evidence type="ECO:0000256" key="2">
    <source>
        <dbReference type="SAM" id="SignalP"/>
    </source>
</evidence>
<dbReference type="InterPro" id="IPR008993">
    <property type="entry name" value="TIMP-like_OB-fold"/>
</dbReference>
<evidence type="ECO:0008006" key="5">
    <source>
        <dbReference type="Google" id="ProtNLM"/>
    </source>
</evidence>
<accession>A0ABQ1ZXR4</accession>
<keyword evidence="4" id="KW-1185">Reference proteome</keyword>
<feature type="transmembrane region" description="Helical" evidence="1">
    <location>
        <begin position="172"/>
        <end position="193"/>
    </location>
</feature>
<comment type="caution">
    <text evidence="3">The sequence shown here is derived from an EMBL/GenBank/DDBJ whole genome shotgun (WGS) entry which is preliminary data.</text>
</comment>
<dbReference type="RefSeq" id="WP_172244383.1">
    <property type="nucleotide sequence ID" value="NZ_BMDD01000003.1"/>
</dbReference>
<name>A0ABQ1ZXR4_9BACL</name>
<keyword evidence="1" id="KW-0472">Membrane</keyword>
<evidence type="ECO:0000313" key="3">
    <source>
        <dbReference type="EMBL" id="GGH79942.1"/>
    </source>
</evidence>
<feature type="signal peptide" evidence="2">
    <location>
        <begin position="1"/>
        <end position="21"/>
    </location>
</feature>
<proteinExistence type="predicted"/>
<evidence type="ECO:0000256" key="1">
    <source>
        <dbReference type="SAM" id="Phobius"/>
    </source>
</evidence>
<dbReference type="Gene3D" id="2.40.50.120">
    <property type="match status" value="1"/>
</dbReference>
<sequence length="198" mass="21657">MRKAWKLAIALTLLSMTLSVAFPVQKAAACSCLLPENAAEAKERSAATFTGTVQSIGEFKSDRKEAYYAATLSVNESWKGMDEPETVVYTSWSSCQFDFEKGKTYLLYPYEHDGRYEVTNCGRSGEVMQANADVMKDLQELGAGMKFEAPPDRANAEESAAAEPERTRGLSWLPVTLGGVALIVIVVGGWIAIRGRKN</sequence>